<dbReference type="OrthoDB" id="3795517at2759"/>
<dbReference type="EMBL" id="MU006248">
    <property type="protein sequence ID" value="KAF2818858.1"/>
    <property type="molecule type" value="Genomic_DNA"/>
</dbReference>
<feature type="region of interest" description="Disordered" evidence="1">
    <location>
        <begin position="827"/>
        <end position="848"/>
    </location>
</feature>
<feature type="region of interest" description="Disordered" evidence="1">
    <location>
        <begin position="559"/>
        <end position="646"/>
    </location>
</feature>
<sequence>MDNQFSTSGFADNWNEQNGRHGAPPRQLPQLLSNGFRYGTYDTEVPNEAQNCQPQYVHSGLQSNGAMYYNNGSGGGYGGHPNGYTSNDSNGTPQNESTHHHTLPSGTATQAARAPATASTKAKRPKNVPSTATSAHHTLVLPSTGLATLATHGKRTGFLDVLPEHAYRMPQGSQPLQLTMVEIIAILPNWFRHYRIARRFMDNGLSTNIQISILQAHRVSVAALSEDQIKRAVSGVTDQYRKTMRTIEPNWTINTHKKSSTWKSMDVDVSQFVPDASRIAGSKGVDPIPFKDLAIGLSKFPGGDDAGDLTRALKHSLKFMKPTADGQGTDFMFPNDIHTILHQIGYTNITQAHTDSAIVARYRGSQKRYHSNRDSVTPAPASAPVKSRKRAKNDAPGPQTPQMQQAQMVNPQFSGGSQVHTPQRRSGQMYGSPFAQSPQLNQPPVLGSPFSSPAPKQQAGRQMPAQVASAQMYGGIQHGMQQSFGQMIDPRFVAAMQNQMQQQKAAQIMNPHAFANMQQLMRSQMLPQNGQAQGMNLPGPGQQRFPAPSVGMAHQKFAGRVDSPHPSKGQAGHAMSPQSNREASLASESEPFTDTDRFSENEFLNGPRAALGSRDTEEDSRESSEDPVSVASSSHQGATWSPRDLNEDAFAPSQEREGAIIHANHSAAAHLGASWTLDVEHDSAPSEQSDQGTRDPQSPSAQQGATWSPPDDDDFAPSQEPEGATITEIQSQASPQDPSEASPTSMSPQHPSEERSPASPSPQSPDPRSVGFIDPTTGIFEIPFDDVPNMAPLSPRTTAILDGTWSRLTASDSVNNMPALQALERGNIQSGLLTPERESTGGDSPEPDRFAHIAFLPFDNRTEYSDDVLLRDCVEGDDGEDWGWIARASRWCREEANRGMPYRVGHLDHVMEMVQMFGDAFGV</sequence>
<reference evidence="2" key="1">
    <citation type="journal article" date="2020" name="Stud. Mycol.">
        <title>101 Dothideomycetes genomes: a test case for predicting lifestyles and emergence of pathogens.</title>
        <authorList>
            <person name="Haridas S."/>
            <person name="Albert R."/>
            <person name="Binder M."/>
            <person name="Bloem J."/>
            <person name="Labutti K."/>
            <person name="Salamov A."/>
            <person name="Andreopoulos B."/>
            <person name="Baker S."/>
            <person name="Barry K."/>
            <person name="Bills G."/>
            <person name="Bluhm B."/>
            <person name="Cannon C."/>
            <person name="Castanera R."/>
            <person name="Culley D."/>
            <person name="Daum C."/>
            <person name="Ezra D."/>
            <person name="Gonzalez J."/>
            <person name="Henrissat B."/>
            <person name="Kuo A."/>
            <person name="Liang C."/>
            <person name="Lipzen A."/>
            <person name="Lutzoni F."/>
            <person name="Magnuson J."/>
            <person name="Mondo S."/>
            <person name="Nolan M."/>
            <person name="Ohm R."/>
            <person name="Pangilinan J."/>
            <person name="Park H.-J."/>
            <person name="Ramirez L."/>
            <person name="Alfaro M."/>
            <person name="Sun H."/>
            <person name="Tritt A."/>
            <person name="Yoshinaga Y."/>
            <person name="Zwiers L.-H."/>
            <person name="Turgeon B."/>
            <person name="Goodwin S."/>
            <person name="Spatafora J."/>
            <person name="Crous P."/>
            <person name="Grigoriev I."/>
        </authorList>
    </citation>
    <scope>NUCLEOTIDE SEQUENCE</scope>
    <source>
        <strain evidence="2">CBS 113818</strain>
    </source>
</reference>
<feature type="compositionally biased region" description="Low complexity" evidence="1">
    <location>
        <begin position="107"/>
        <end position="120"/>
    </location>
</feature>
<keyword evidence="3" id="KW-1185">Reference proteome</keyword>
<evidence type="ECO:0000313" key="3">
    <source>
        <dbReference type="Proteomes" id="UP000799424"/>
    </source>
</evidence>
<evidence type="ECO:0000256" key="1">
    <source>
        <dbReference type="SAM" id="MobiDB-lite"/>
    </source>
</evidence>
<feature type="compositionally biased region" description="Polar residues" evidence="1">
    <location>
        <begin position="685"/>
        <end position="706"/>
    </location>
</feature>
<feature type="region of interest" description="Disordered" evidence="1">
    <location>
        <begin position="366"/>
        <end position="463"/>
    </location>
</feature>
<feature type="compositionally biased region" description="Polar residues" evidence="1">
    <location>
        <begin position="727"/>
        <end position="750"/>
    </location>
</feature>
<protein>
    <submittedName>
        <fullName evidence="2">Uncharacterized protein</fullName>
    </submittedName>
</protein>
<feature type="region of interest" description="Disordered" evidence="1">
    <location>
        <begin position="680"/>
        <end position="776"/>
    </location>
</feature>
<feature type="compositionally biased region" description="Polar residues" evidence="1">
    <location>
        <begin position="400"/>
        <end position="426"/>
    </location>
</feature>
<feature type="region of interest" description="Disordered" evidence="1">
    <location>
        <begin position="1"/>
        <end position="29"/>
    </location>
</feature>
<evidence type="ECO:0000313" key="2">
    <source>
        <dbReference type="EMBL" id="KAF2818858.1"/>
    </source>
</evidence>
<feature type="compositionally biased region" description="Polar residues" evidence="1">
    <location>
        <begin position="576"/>
        <end position="592"/>
    </location>
</feature>
<feature type="compositionally biased region" description="Polar residues" evidence="1">
    <location>
        <begin position="85"/>
        <end position="96"/>
    </location>
</feature>
<feature type="compositionally biased region" description="Basic and acidic residues" evidence="1">
    <location>
        <begin position="835"/>
        <end position="848"/>
    </location>
</feature>
<organism evidence="2 3">
    <name type="scientific">Ophiobolus disseminans</name>
    <dbReference type="NCBI Taxonomy" id="1469910"/>
    <lineage>
        <taxon>Eukaryota</taxon>
        <taxon>Fungi</taxon>
        <taxon>Dikarya</taxon>
        <taxon>Ascomycota</taxon>
        <taxon>Pezizomycotina</taxon>
        <taxon>Dothideomycetes</taxon>
        <taxon>Pleosporomycetidae</taxon>
        <taxon>Pleosporales</taxon>
        <taxon>Pleosporineae</taxon>
        <taxon>Phaeosphaeriaceae</taxon>
        <taxon>Ophiobolus</taxon>
    </lineage>
</organism>
<name>A0A6A6ZDB7_9PLEO</name>
<feature type="compositionally biased region" description="Polar residues" evidence="1">
    <location>
        <begin position="1"/>
        <end position="17"/>
    </location>
</feature>
<accession>A0A6A6ZDB7</accession>
<dbReference type="Proteomes" id="UP000799424">
    <property type="component" value="Unassembled WGS sequence"/>
</dbReference>
<dbReference type="AlphaFoldDB" id="A0A6A6ZDB7"/>
<gene>
    <name evidence="2" type="ORF">CC86DRAFT_413510</name>
</gene>
<feature type="region of interest" description="Disordered" evidence="1">
    <location>
        <begin position="79"/>
        <end position="136"/>
    </location>
</feature>
<proteinExistence type="predicted"/>